<evidence type="ECO:0000313" key="2">
    <source>
        <dbReference type="Proteomes" id="UP001472677"/>
    </source>
</evidence>
<reference evidence="1 2" key="1">
    <citation type="journal article" date="2024" name="G3 (Bethesda)">
        <title>Genome assembly of Hibiscus sabdariffa L. provides insights into metabolisms of medicinal natural products.</title>
        <authorList>
            <person name="Kim T."/>
        </authorList>
    </citation>
    <scope>NUCLEOTIDE SEQUENCE [LARGE SCALE GENOMIC DNA]</scope>
    <source>
        <strain evidence="1">TK-2024</strain>
        <tissue evidence="1">Old leaves</tissue>
    </source>
</reference>
<name>A0ABR2BG28_9ROSI</name>
<keyword evidence="2" id="KW-1185">Reference proteome</keyword>
<gene>
    <name evidence="1" type="ORF">V6N12_074173</name>
</gene>
<protein>
    <submittedName>
        <fullName evidence="1">Uncharacterized protein</fullName>
    </submittedName>
</protein>
<accession>A0ABR2BG28</accession>
<organism evidence="1 2">
    <name type="scientific">Hibiscus sabdariffa</name>
    <name type="common">roselle</name>
    <dbReference type="NCBI Taxonomy" id="183260"/>
    <lineage>
        <taxon>Eukaryota</taxon>
        <taxon>Viridiplantae</taxon>
        <taxon>Streptophyta</taxon>
        <taxon>Embryophyta</taxon>
        <taxon>Tracheophyta</taxon>
        <taxon>Spermatophyta</taxon>
        <taxon>Magnoliopsida</taxon>
        <taxon>eudicotyledons</taxon>
        <taxon>Gunneridae</taxon>
        <taxon>Pentapetalae</taxon>
        <taxon>rosids</taxon>
        <taxon>malvids</taxon>
        <taxon>Malvales</taxon>
        <taxon>Malvaceae</taxon>
        <taxon>Malvoideae</taxon>
        <taxon>Hibiscus</taxon>
    </lineage>
</organism>
<dbReference type="EMBL" id="JBBPBM010000120">
    <property type="protein sequence ID" value="KAK8506120.1"/>
    <property type="molecule type" value="Genomic_DNA"/>
</dbReference>
<dbReference type="Proteomes" id="UP001472677">
    <property type="component" value="Unassembled WGS sequence"/>
</dbReference>
<evidence type="ECO:0000313" key="1">
    <source>
        <dbReference type="EMBL" id="KAK8506120.1"/>
    </source>
</evidence>
<proteinExistence type="predicted"/>
<comment type="caution">
    <text evidence="1">The sequence shown here is derived from an EMBL/GenBank/DDBJ whole genome shotgun (WGS) entry which is preliminary data.</text>
</comment>
<sequence length="212" mass="24046">MERKGQQNDEIEANSGILGLPIIIILLVQVVYSFANLALLSAARELFVVEKMLSFHIDMFPNPFSPNCVEKIDNNSHNMLSISNVTPSSLSHSYNTWPFPVCCTSFFRTFTFFAILRKFSSDSNSDPYPDIPGPESCLKSEFESETGNKDRKFVVDLFPITKMKNRDKKFATTIPKNTRLGCRSEAVGVKDFIHDSLEQTFESIRQQIPEAF</sequence>